<keyword evidence="1" id="KW-0812">Transmembrane</keyword>
<feature type="transmembrane region" description="Helical" evidence="1">
    <location>
        <begin position="21"/>
        <end position="41"/>
    </location>
</feature>
<organism evidence="2 3">
    <name type="scientific">Jilunia laotingensis</name>
    <dbReference type="NCBI Taxonomy" id="2763675"/>
    <lineage>
        <taxon>Bacteria</taxon>
        <taxon>Pseudomonadati</taxon>
        <taxon>Bacteroidota</taxon>
        <taxon>Bacteroidia</taxon>
        <taxon>Bacteroidales</taxon>
        <taxon>Bacteroidaceae</taxon>
        <taxon>Jilunia</taxon>
    </lineage>
</organism>
<protein>
    <submittedName>
        <fullName evidence="2">ABC transporter permease</fullName>
    </submittedName>
</protein>
<feature type="transmembrane region" description="Helical" evidence="1">
    <location>
        <begin position="61"/>
        <end position="81"/>
    </location>
</feature>
<dbReference type="RefSeq" id="WP_262433632.1">
    <property type="nucleotide sequence ID" value="NZ_JACRTF010000001.1"/>
</dbReference>
<evidence type="ECO:0000256" key="1">
    <source>
        <dbReference type="SAM" id="Phobius"/>
    </source>
</evidence>
<feature type="transmembrane region" description="Helical" evidence="1">
    <location>
        <begin position="102"/>
        <end position="129"/>
    </location>
</feature>
<evidence type="ECO:0000313" key="3">
    <source>
        <dbReference type="Proteomes" id="UP000651085"/>
    </source>
</evidence>
<accession>A0A926F5T2</accession>
<keyword evidence="1" id="KW-0472">Membrane</keyword>
<keyword evidence="1" id="KW-1133">Transmembrane helix</keyword>
<feature type="transmembrane region" description="Helical" evidence="1">
    <location>
        <begin position="149"/>
        <end position="172"/>
    </location>
</feature>
<name>A0A926F5T2_9BACT</name>
<dbReference type="Proteomes" id="UP000651085">
    <property type="component" value="Unassembled WGS sequence"/>
</dbReference>
<reference evidence="2" key="1">
    <citation type="submission" date="2020-08" db="EMBL/GenBank/DDBJ databases">
        <title>Genome public.</title>
        <authorList>
            <person name="Liu C."/>
            <person name="Sun Q."/>
        </authorList>
    </citation>
    <scope>NUCLEOTIDE SEQUENCE</scope>
    <source>
        <strain evidence="2">N12</strain>
    </source>
</reference>
<comment type="caution">
    <text evidence="2">The sequence shown here is derived from an EMBL/GenBank/DDBJ whole genome shotgun (WGS) entry which is preliminary data.</text>
</comment>
<gene>
    <name evidence="2" type="ORF">H8744_04085</name>
</gene>
<dbReference type="EMBL" id="JACRTF010000001">
    <property type="protein sequence ID" value="MBC8592435.1"/>
    <property type="molecule type" value="Genomic_DNA"/>
</dbReference>
<proteinExistence type="predicted"/>
<dbReference type="AlphaFoldDB" id="A0A926F5T2"/>
<evidence type="ECO:0000313" key="2">
    <source>
        <dbReference type="EMBL" id="MBC8592435.1"/>
    </source>
</evidence>
<sequence length="250" mass="29431">MNGFFSLLRFEHLKAKRNFSVWLILLLPWVLSLLNMVYILYDARGHDGLYLNPWLYTVRYLFQLYVFLYPLLMGITSYSLFELEYRHSNFQRLFILPVSRNCVLGARLVFIWEVVTLSVLGAYAAFWTFSFPLSHFLPQYGFGEYDARGIMAVFFVKLYQGSLVLVYLHYLFSCLFKRFSVVLGITCLGVMFSIVAANWEYVVYSPYYYPYRAYMSLMKESISFINVGGIAGILYFLFTLPVMTFVYKKM</sequence>
<feature type="transmembrane region" description="Helical" evidence="1">
    <location>
        <begin position="222"/>
        <end position="247"/>
    </location>
</feature>
<keyword evidence="3" id="KW-1185">Reference proteome</keyword>
<feature type="transmembrane region" description="Helical" evidence="1">
    <location>
        <begin position="179"/>
        <end position="202"/>
    </location>
</feature>
<dbReference type="Pfam" id="PF12730">
    <property type="entry name" value="ABC2_membrane_4"/>
    <property type="match status" value="1"/>
</dbReference>